<reference evidence="2 3" key="1">
    <citation type="submission" date="2018-03" db="EMBL/GenBank/DDBJ databases">
        <title>Draft genome sequence of Rohu Carp (Labeo rohita).</title>
        <authorList>
            <person name="Das P."/>
            <person name="Kushwaha B."/>
            <person name="Joshi C.G."/>
            <person name="Kumar D."/>
            <person name="Nagpure N.S."/>
            <person name="Sahoo L."/>
            <person name="Das S.P."/>
            <person name="Bit A."/>
            <person name="Patnaik S."/>
            <person name="Meher P.K."/>
            <person name="Jayasankar P."/>
            <person name="Koringa P.G."/>
            <person name="Patel N.V."/>
            <person name="Hinsu A.T."/>
            <person name="Kumar R."/>
            <person name="Pandey M."/>
            <person name="Agarwal S."/>
            <person name="Srivastava S."/>
            <person name="Singh M."/>
            <person name="Iquebal M.A."/>
            <person name="Jaiswal S."/>
            <person name="Angadi U.B."/>
            <person name="Kumar N."/>
            <person name="Raza M."/>
            <person name="Shah T.M."/>
            <person name="Rai A."/>
            <person name="Jena J.K."/>
        </authorList>
    </citation>
    <scope>NUCLEOTIDE SEQUENCE [LARGE SCALE GENOMIC DNA]</scope>
    <source>
        <strain evidence="2">DASCIFA01</strain>
        <tissue evidence="2">Testis</tissue>
    </source>
</reference>
<feature type="region of interest" description="Disordered" evidence="1">
    <location>
        <begin position="152"/>
        <end position="177"/>
    </location>
</feature>
<keyword evidence="3" id="KW-1185">Reference proteome</keyword>
<evidence type="ECO:0000256" key="1">
    <source>
        <dbReference type="SAM" id="MobiDB-lite"/>
    </source>
</evidence>
<gene>
    <name evidence="2" type="ORF">ROHU_016224</name>
</gene>
<name>A0A498NKM9_LABRO</name>
<dbReference type="AlphaFoldDB" id="A0A498NKM9"/>
<protein>
    <submittedName>
        <fullName evidence="2">Uncharacterized protein</fullName>
    </submittedName>
</protein>
<sequence length="220" mass="25499">MNFTGSRRTLTSSPQFRLRIQCVIEDEYKKDENEIELNPATELRMGAMDGRMRGERGRQGERKKTEYVKWWQIPSYLSSTFENATYSRHEYVTDESKATVLTALQKQITHQRRHRLCSGVHSVALIPVAPRSPTRSVMKSVHIWSLRSASEQQGEGQPLRSLRPQSPSAIGQRAPASLFQSHGCERHSLSERMREIHAELRVYRYKRDLLLKPRERTAHA</sequence>
<accession>A0A498NKM9</accession>
<dbReference type="Proteomes" id="UP000290572">
    <property type="component" value="Unassembled WGS sequence"/>
</dbReference>
<comment type="caution">
    <text evidence="2">The sequence shown here is derived from an EMBL/GenBank/DDBJ whole genome shotgun (WGS) entry which is preliminary data.</text>
</comment>
<organism evidence="2 3">
    <name type="scientific">Labeo rohita</name>
    <name type="common">Indian major carp</name>
    <name type="synonym">Cyprinus rohita</name>
    <dbReference type="NCBI Taxonomy" id="84645"/>
    <lineage>
        <taxon>Eukaryota</taxon>
        <taxon>Metazoa</taxon>
        <taxon>Chordata</taxon>
        <taxon>Craniata</taxon>
        <taxon>Vertebrata</taxon>
        <taxon>Euteleostomi</taxon>
        <taxon>Actinopterygii</taxon>
        <taxon>Neopterygii</taxon>
        <taxon>Teleostei</taxon>
        <taxon>Ostariophysi</taxon>
        <taxon>Cypriniformes</taxon>
        <taxon>Cyprinidae</taxon>
        <taxon>Labeoninae</taxon>
        <taxon>Labeonini</taxon>
        <taxon>Labeo</taxon>
    </lineage>
</organism>
<evidence type="ECO:0000313" key="3">
    <source>
        <dbReference type="Proteomes" id="UP000290572"/>
    </source>
</evidence>
<evidence type="ECO:0000313" key="2">
    <source>
        <dbReference type="EMBL" id="RXN32411.1"/>
    </source>
</evidence>
<proteinExistence type="predicted"/>
<dbReference type="EMBL" id="QBIY01011378">
    <property type="protein sequence ID" value="RXN32411.1"/>
    <property type="molecule type" value="Genomic_DNA"/>
</dbReference>